<protein>
    <submittedName>
        <fullName evidence="2">Antibiotic biosynthesis monooxygenase</fullName>
    </submittedName>
</protein>
<dbReference type="SUPFAM" id="SSF54909">
    <property type="entry name" value="Dimeric alpha+beta barrel"/>
    <property type="match status" value="1"/>
</dbReference>
<dbReference type="Pfam" id="PF03992">
    <property type="entry name" value="ABM"/>
    <property type="match status" value="1"/>
</dbReference>
<keyword evidence="2" id="KW-0560">Oxidoreductase</keyword>
<feature type="domain" description="ABM" evidence="1">
    <location>
        <begin position="4"/>
        <end position="93"/>
    </location>
</feature>
<keyword evidence="2" id="KW-0503">Monooxygenase</keyword>
<sequence length="107" mass="11306">MSQFVLHGSLRAQDSKAQELAKTLIQASELVGALKACRLYAVSQAAEGGNEVWVTEIWDSKADHQASLQMPEVLALISQAMPLLDGAPQGGQVLDLLGGYIPASSKS</sequence>
<dbReference type="KEGG" id="chyd:H4K34_16115"/>
<dbReference type="AlphaFoldDB" id="A0A7H0VDT3"/>
<dbReference type="GO" id="GO:0004497">
    <property type="term" value="F:monooxygenase activity"/>
    <property type="evidence" value="ECO:0007669"/>
    <property type="project" value="UniProtKB-KW"/>
</dbReference>
<reference evidence="2 3" key="1">
    <citation type="submission" date="2020-08" db="EMBL/GenBank/DDBJ databases">
        <title>Croceimicrobium hydrocarbonivorans gen. nov., sp. nov., a novel marine bacterium isolated from a bacterial consortium that degrades polyethylene terephthalate.</title>
        <authorList>
            <person name="Liu R."/>
        </authorList>
    </citation>
    <scope>NUCLEOTIDE SEQUENCE [LARGE SCALE GENOMIC DNA]</scope>
    <source>
        <strain evidence="2 3">A20-9</strain>
    </source>
</reference>
<evidence type="ECO:0000259" key="1">
    <source>
        <dbReference type="PROSITE" id="PS51725"/>
    </source>
</evidence>
<proteinExistence type="predicted"/>
<evidence type="ECO:0000313" key="3">
    <source>
        <dbReference type="Proteomes" id="UP000516305"/>
    </source>
</evidence>
<dbReference type="Gene3D" id="3.30.70.100">
    <property type="match status" value="1"/>
</dbReference>
<dbReference type="RefSeq" id="WP_210758417.1">
    <property type="nucleotide sequence ID" value="NZ_CP060139.1"/>
</dbReference>
<evidence type="ECO:0000313" key="2">
    <source>
        <dbReference type="EMBL" id="QNR23881.1"/>
    </source>
</evidence>
<accession>A0A7H0VDT3</accession>
<organism evidence="2 3">
    <name type="scientific">Croceimicrobium hydrocarbonivorans</name>
    <dbReference type="NCBI Taxonomy" id="2761580"/>
    <lineage>
        <taxon>Bacteria</taxon>
        <taxon>Pseudomonadati</taxon>
        <taxon>Bacteroidota</taxon>
        <taxon>Flavobacteriia</taxon>
        <taxon>Flavobacteriales</taxon>
        <taxon>Owenweeksiaceae</taxon>
        <taxon>Croceimicrobium</taxon>
    </lineage>
</organism>
<dbReference type="InterPro" id="IPR011008">
    <property type="entry name" value="Dimeric_a/b-barrel"/>
</dbReference>
<name>A0A7H0VDT3_9FLAO</name>
<keyword evidence="3" id="KW-1185">Reference proteome</keyword>
<dbReference type="PROSITE" id="PS51725">
    <property type="entry name" value="ABM"/>
    <property type="match status" value="1"/>
</dbReference>
<gene>
    <name evidence="2" type="ORF">H4K34_16115</name>
</gene>
<dbReference type="Proteomes" id="UP000516305">
    <property type="component" value="Chromosome"/>
</dbReference>
<dbReference type="InterPro" id="IPR007138">
    <property type="entry name" value="ABM_dom"/>
</dbReference>
<dbReference type="EMBL" id="CP060139">
    <property type="protein sequence ID" value="QNR23881.1"/>
    <property type="molecule type" value="Genomic_DNA"/>
</dbReference>